<gene>
    <name evidence="3" type="ORF">KMW28_10215</name>
</gene>
<organism evidence="3 4">
    <name type="scientific">Flammeovirga yaeyamensis</name>
    <dbReference type="NCBI Taxonomy" id="367791"/>
    <lineage>
        <taxon>Bacteria</taxon>
        <taxon>Pseudomonadati</taxon>
        <taxon>Bacteroidota</taxon>
        <taxon>Cytophagia</taxon>
        <taxon>Cytophagales</taxon>
        <taxon>Flammeovirgaceae</taxon>
        <taxon>Flammeovirga</taxon>
    </lineage>
</organism>
<protein>
    <submittedName>
        <fullName evidence="3">TPM domain-containing protein</fullName>
    </submittedName>
</protein>
<feature type="chain" id="PRO_5043836103" evidence="1">
    <location>
        <begin position="19"/>
        <end position="97"/>
    </location>
</feature>
<feature type="signal peptide" evidence="1">
    <location>
        <begin position="1"/>
        <end position="18"/>
    </location>
</feature>
<dbReference type="EMBL" id="CP076132">
    <property type="protein sequence ID" value="QWG00029.1"/>
    <property type="molecule type" value="Genomic_DNA"/>
</dbReference>
<evidence type="ECO:0000313" key="3">
    <source>
        <dbReference type="EMBL" id="QWG00029.1"/>
    </source>
</evidence>
<dbReference type="AlphaFoldDB" id="A0AAX1MX99"/>
<dbReference type="Pfam" id="PF04536">
    <property type="entry name" value="TPM_phosphatase"/>
    <property type="match status" value="1"/>
</dbReference>
<dbReference type="InterPro" id="IPR007621">
    <property type="entry name" value="TPM_dom"/>
</dbReference>
<dbReference type="KEGG" id="fya:KMW28_10215"/>
<evidence type="ECO:0000313" key="4">
    <source>
        <dbReference type="Proteomes" id="UP000678679"/>
    </source>
</evidence>
<dbReference type="Gene3D" id="3.10.310.50">
    <property type="match status" value="1"/>
</dbReference>
<keyword evidence="4" id="KW-1185">Reference proteome</keyword>
<feature type="domain" description="TPM" evidence="2">
    <location>
        <begin position="35"/>
        <end position="95"/>
    </location>
</feature>
<proteinExistence type="predicted"/>
<reference evidence="3 4" key="1">
    <citation type="submission" date="2021-05" db="EMBL/GenBank/DDBJ databases">
        <title>Comparative genomic studies on the polysaccharide-degrading batcterial strains of the Flammeovirga genus.</title>
        <authorList>
            <person name="Zewei F."/>
            <person name="Zheng Z."/>
            <person name="Yu L."/>
            <person name="Ruyue G."/>
            <person name="Yanhong M."/>
            <person name="Yuanyuan C."/>
            <person name="Jingyan G."/>
            <person name="Wenjun H."/>
        </authorList>
    </citation>
    <scope>NUCLEOTIDE SEQUENCE [LARGE SCALE GENOMIC DNA]</scope>
    <source>
        <strain evidence="3 4">NBRC:100898</strain>
    </source>
</reference>
<accession>A0AAX1MX99</accession>
<evidence type="ECO:0000256" key="1">
    <source>
        <dbReference type="SAM" id="SignalP"/>
    </source>
</evidence>
<dbReference type="Proteomes" id="UP000678679">
    <property type="component" value="Chromosome 1"/>
</dbReference>
<sequence>MRNILFIILFINSICLNASTIDDFVSNSFTYSFSVNDYSNTLSKNEINSLIGKINEINRKSDIEYSVCIISSLENYDIREVATSVGNYWDIGATKDG</sequence>
<keyword evidence="1" id="KW-0732">Signal</keyword>
<name>A0AAX1MX99_9BACT</name>
<evidence type="ECO:0000259" key="2">
    <source>
        <dbReference type="Pfam" id="PF04536"/>
    </source>
</evidence>